<dbReference type="AlphaFoldDB" id="A0A9P1J2T6"/>
<gene>
    <name evidence="2" type="ORF">CAMP_LOCUS16610</name>
</gene>
<evidence type="ECO:0000313" key="3">
    <source>
        <dbReference type="Proteomes" id="UP001152747"/>
    </source>
</evidence>
<name>A0A9P1J2T6_9PELO</name>
<keyword evidence="3" id="KW-1185">Reference proteome</keyword>
<dbReference type="InterPro" id="IPR058430">
    <property type="entry name" value="DUF8117"/>
</dbReference>
<dbReference type="Proteomes" id="UP001152747">
    <property type="component" value="Unassembled WGS sequence"/>
</dbReference>
<reference evidence="2" key="1">
    <citation type="submission" date="2022-11" db="EMBL/GenBank/DDBJ databases">
        <authorList>
            <person name="Kikuchi T."/>
        </authorList>
    </citation>
    <scope>NUCLEOTIDE SEQUENCE</scope>
    <source>
        <strain evidence="2">PS1010</strain>
    </source>
</reference>
<accession>A0A9P1J2T6</accession>
<sequence>MTLPLSMDDKDLFPKDDILNLTFSAKSEISEDVLKQMFNSLDRLWWSRLVISVRGYVINYVQQNDDVLFSCDDAFIQIHKKLAEKTSTPEEAFEFLTSVFHIIREKNTLLHLLSNPKNIELSKLPANLQQAFLVIHNNFNPKYLQLTIAQLPALTMIIKVIVILQQRWENEKSKKKSIRFETDPEWEPDERVVLFQTFATSNRTWVLLDFDRYILQQWKPKGTSVIFGDRFVEKKKRCGLKLCTTCGMLEQKHGQFATINEAAFCSKNCFDEISGPKKEEKIQKTRIEVNGATIIKM</sequence>
<evidence type="ECO:0000259" key="1">
    <source>
        <dbReference type="Pfam" id="PF26431"/>
    </source>
</evidence>
<feature type="domain" description="DUF8117" evidence="1">
    <location>
        <begin position="42"/>
        <end position="169"/>
    </location>
</feature>
<dbReference type="Pfam" id="PF26431">
    <property type="entry name" value="DUF8117"/>
    <property type="match status" value="1"/>
</dbReference>
<protein>
    <recommendedName>
        <fullName evidence="1">DUF8117 domain-containing protein</fullName>
    </recommendedName>
</protein>
<comment type="caution">
    <text evidence="2">The sequence shown here is derived from an EMBL/GenBank/DDBJ whole genome shotgun (WGS) entry which is preliminary data.</text>
</comment>
<dbReference type="EMBL" id="CANHGI010000006">
    <property type="protein sequence ID" value="CAI5453973.1"/>
    <property type="molecule type" value="Genomic_DNA"/>
</dbReference>
<evidence type="ECO:0000313" key="2">
    <source>
        <dbReference type="EMBL" id="CAI5453973.1"/>
    </source>
</evidence>
<dbReference type="OrthoDB" id="5804999at2759"/>
<proteinExistence type="predicted"/>
<organism evidence="2 3">
    <name type="scientific">Caenorhabditis angaria</name>
    <dbReference type="NCBI Taxonomy" id="860376"/>
    <lineage>
        <taxon>Eukaryota</taxon>
        <taxon>Metazoa</taxon>
        <taxon>Ecdysozoa</taxon>
        <taxon>Nematoda</taxon>
        <taxon>Chromadorea</taxon>
        <taxon>Rhabditida</taxon>
        <taxon>Rhabditina</taxon>
        <taxon>Rhabditomorpha</taxon>
        <taxon>Rhabditoidea</taxon>
        <taxon>Rhabditidae</taxon>
        <taxon>Peloderinae</taxon>
        <taxon>Caenorhabditis</taxon>
    </lineage>
</organism>